<dbReference type="KEGG" id="llu:AKJ09_01460"/>
<name>A0A0K1PN30_9BACT</name>
<evidence type="ECO:0000313" key="2">
    <source>
        <dbReference type="Proteomes" id="UP000064967"/>
    </source>
</evidence>
<keyword evidence="2" id="KW-1185">Reference proteome</keyword>
<evidence type="ECO:0000313" key="1">
    <source>
        <dbReference type="EMBL" id="AKU94796.1"/>
    </source>
</evidence>
<proteinExistence type="predicted"/>
<protein>
    <submittedName>
        <fullName evidence="1">Uncharacterized protein</fullName>
    </submittedName>
</protein>
<dbReference type="EMBL" id="CP012333">
    <property type="protein sequence ID" value="AKU94796.1"/>
    <property type="molecule type" value="Genomic_DNA"/>
</dbReference>
<accession>A0A0K1PN30</accession>
<dbReference type="Proteomes" id="UP000064967">
    <property type="component" value="Chromosome"/>
</dbReference>
<reference evidence="1 2" key="1">
    <citation type="submission" date="2015-08" db="EMBL/GenBank/DDBJ databases">
        <authorList>
            <person name="Babu N.S."/>
            <person name="Beckwith C.J."/>
            <person name="Beseler K.G."/>
            <person name="Brison A."/>
            <person name="Carone J.V."/>
            <person name="Caskin T.P."/>
            <person name="Diamond M."/>
            <person name="Durham M.E."/>
            <person name="Foxe J.M."/>
            <person name="Go M."/>
            <person name="Henderson B.A."/>
            <person name="Jones I.B."/>
            <person name="McGettigan J.A."/>
            <person name="Micheletti S.J."/>
            <person name="Nasrallah M.E."/>
            <person name="Ortiz D."/>
            <person name="Piller C.R."/>
            <person name="Privatt S.R."/>
            <person name="Schneider S.L."/>
            <person name="Sharp S."/>
            <person name="Smith T.C."/>
            <person name="Stanton J.D."/>
            <person name="Ullery H.E."/>
            <person name="Wilson R.J."/>
            <person name="Serrano M.G."/>
            <person name="Buck G."/>
            <person name="Lee V."/>
            <person name="Wang Y."/>
            <person name="Carvalho R."/>
            <person name="Voegtly L."/>
            <person name="Shi R."/>
            <person name="Duckworth R."/>
            <person name="Johnson A."/>
            <person name="Loviza R."/>
            <person name="Walstead R."/>
            <person name="Shah Z."/>
            <person name="Kiflezghi M."/>
            <person name="Wade K."/>
            <person name="Ball S.L."/>
            <person name="Bradley K.W."/>
            <person name="Asai D.J."/>
            <person name="Bowman C.A."/>
            <person name="Russell D.A."/>
            <person name="Pope W.H."/>
            <person name="Jacobs-Sera D."/>
            <person name="Hendrix R.W."/>
            <person name="Hatfull G.F."/>
        </authorList>
    </citation>
    <scope>NUCLEOTIDE SEQUENCE [LARGE SCALE GENOMIC DNA]</scope>
    <source>
        <strain evidence="1 2">DSM 27648</strain>
    </source>
</reference>
<organism evidence="1 2">
    <name type="scientific">Labilithrix luteola</name>
    <dbReference type="NCBI Taxonomy" id="1391654"/>
    <lineage>
        <taxon>Bacteria</taxon>
        <taxon>Pseudomonadati</taxon>
        <taxon>Myxococcota</taxon>
        <taxon>Polyangia</taxon>
        <taxon>Polyangiales</taxon>
        <taxon>Labilitrichaceae</taxon>
        <taxon>Labilithrix</taxon>
    </lineage>
</organism>
<sequence length="41" mass="4471">MRLAALTRRSEESLARRSAPSCLEVGASPVCRDGIGRSRRV</sequence>
<gene>
    <name evidence="1" type="ORF">AKJ09_01460</name>
</gene>
<dbReference type="AlphaFoldDB" id="A0A0K1PN30"/>